<dbReference type="InterPro" id="IPR036786">
    <property type="entry name" value="Ribosome_mat_SBDS_N_sf"/>
</dbReference>
<accession>A0AAN6MGG6</accession>
<dbReference type="EMBL" id="MU855687">
    <property type="protein sequence ID" value="KAK3900285.1"/>
    <property type="molecule type" value="Genomic_DNA"/>
</dbReference>
<name>A0AAN6MGG6_9PEZI</name>
<gene>
    <name evidence="2" type="ORF">C8A05DRAFT_36084</name>
</gene>
<dbReference type="InterPro" id="IPR019783">
    <property type="entry name" value="SDO1/SBDS_N"/>
</dbReference>
<keyword evidence="3" id="KW-1185">Reference proteome</keyword>
<evidence type="ECO:0000259" key="1">
    <source>
        <dbReference type="Pfam" id="PF01172"/>
    </source>
</evidence>
<feature type="domain" description="Ribosome maturation protein SDO1/SBDS N-terminal" evidence="1">
    <location>
        <begin position="8"/>
        <end position="100"/>
    </location>
</feature>
<proteinExistence type="predicted"/>
<dbReference type="AlphaFoldDB" id="A0AAN6MGG6"/>
<dbReference type="SUPFAM" id="SSF89895">
    <property type="entry name" value="FYSH domain"/>
    <property type="match status" value="1"/>
</dbReference>
<reference evidence="2" key="2">
    <citation type="submission" date="2023-05" db="EMBL/GenBank/DDBJ databases">
        <authorList>
            <consortium name="Lawrence Berkeley National Laboratory"/>
            <person name="Steindorff A."/>
            <person name="Hensen N."/>
            <person name="Bonometti L."/>
            <person name="Westerberg I."/>
            <person name="Brannstrom I.O."/>
            <person name="Guillou S."/>
            <person name="Cros-Aarteil S."/>
            <person name="Calhoun S."/>
            <person name="Haridas S."/>
            <person name="Kuo A."/>
            <person name="Mondo S."/>
            <person name="Pangilinan J."/>
            <person name="Riley R."/>
            <person name="Labutti K."/>
            <person name="Andreopoulos B."/>
            <person name="Lipzen A."/>
            <person name="Chen C."/>
            <person name="Yanf M."/>
            <person name="Daum C."/>
            <person name="Ng V."/>
            <person name="Clum A."/>
            <person name="Ohm R."/>
            <person name="Martin F."/>
            <person name="Silar P."/>
            <person name="Natvig D."/>
            <person name="Lalanne C."/>
            <person name="Gautier V."/>
            <person name="Ament-Velasquez S.L."/>
            <person name="Kruys A."/>
            <person name="Hutchinson M.I."/>
            <person name="Powell A.J."/>
            <person name="Barry K."/>
            <person name="Miller A.N."/>
            <person name="Grigoriev I.V."/>
            <person name="Debuchy R."/>
            <person name="Gladieux P."/>
            <person name="Thoren M.H."/>
            <person name="Johannesson H."/>
        </authorList>
    </citation>
    <scope>NUCLEOTIDE SEQUENCE</scope>
    <source>
        <strain evidence="2">CBS 103.79</strain>
    </source>
</reference>
<evidence type="ECO:0000313" key="2">
    <source>
        <dbReference type="EMBL" id="KAK3900285.1"/>
    </source>
</evidence>
<protein>
    <submittedName>
        <fullName evidence="2">Ribosome maturation protein</fullName>
    </submittedName>
</protein>
<organism evidence="2 3">
    <name type="scientific">Staphylotrichum tortipilum</name>
    <dbReference type="NCBI Taxonomy" id="2831512"/>
    <lineage>
        <taxon>Eukaryota</taxon>
        <taxon>Fungi</taxon>
        <taxon>Dikarya</taxon>
        <taxon>Ascomycota</taxon>
        <taxon>Pezizomycotina</taxon>
        <taxon>Sordariomycetes</taxon>
        <taxon>Sordariomycetidae</taxon>
        <taxon>Sordariales</taxon>
        <taxon>Chaetomiaceae</taxon>
        <taxon>Staphylotrichum</taxon>
    </lineage>
</organism>
<sequence>MARGDVSHTKVHYKTDSGEDFVVMVDSVNDYQKWLGDKTVPLAHVVSSFKVFTTNRHGAQGILESAPRGILESEFGTANEDEAMQTILERGSVQEFEMAERQGRKNDANGSYATH</sequence>
<dbReference type="Gene3D" id="3.30.1250.10">
    <property type="entry name" value="Ribosome maturation protein SBDS, N-terminal domain"/>
    <property type="match status" value="1"/>
</dbReference>
<reference evidence="2" key="1">
    <citation type="journal article" date="2023" name="Mol. Phylogenet. Evol.">
        <title>Genome-scale phylogeny and comparative genomics of the fungal order Sordariales.</title>
        <authorList>
            <person name="Hensen N."/>
            <person name="Bonometti L."/>
            <person name="Westerberg I."/>
            <person name="Brannstrom I.O."/>
            <person name="Guillou S."/>
            <person name="Cros-Aarteil S."/>
            <person name="Calhoun S."/>
            <person name="Haridas S."/>
            <person name="Kuo A."/>
            <person name="Mondo S."/>
            <person name="Pangilinan J."/>
            <person name="Riley R."/>
            <person name="LaButti K."/>
            <person name="Andreopoulos B."/>
            <person name="Lipzen A."/>
            <person name="Chen C."/>
            <person name="Yan M."/>
            <person name="Daum C."/>
            <person name="Ng V."/>
            <person name="Clum A."/>
            <person name="Steindorff A."/>
            <person name="Ohm R.A."/>
            <person name="Martin F."/>
            <person name="Silar P."/>
            <person name="Natvig D.O."/>
            <person name="Lalanne C."/>
            <person name="Gautier V."/>
            <person name="Ament-Velasquez S.L."/>
            <person name="Kruys A."/>
            <person name="Hutchinson M.I."/>
            <person name="Powell A.J."/>
            <person name="Barry K."/>
            <person name="Miller A.N."/>
            <person name="Grigoriev I.V."/>
            <person name="Debuchy R."/>
            <person name="Gladieux P."/>
            <person name="Hiltunen Thoren M."/>
            <person name="Johannesson H."/>
        </authorList>
    </citation>
    <scope>NUCLEOTIDE SEQUENCE</scope>
    <source>
        <strain evidence="2">CBS 103.79</strain>
    </source>
</reference>
<dbReference type="Pfam" id="PF01172">
    <property type="entry name" value="SBDS_N"/>
    <property type="match status" value="1"/>
</dbReference>
<comment type="caution">
    <text evidence="2">The sequence shown here is derived from an EMBL/GenBank/DDBJ whole genome shotgun (WGS) entry which is preliminary data.</text>
</comment>
<evidence type="ECO:0000313" key="3">
    <source>
        <dbReference type="Proteomes" id="UP001303889"/>
    </source>
</evidence>
<dbReference type="Proteomes" id="UP001303889">
    <property type="component" value="Unassembled WGS sequence"/>
</dbReference>